<dbReference type="InterPro" id="IPR029058">
    <property type="entry name" value="AB_hydrolase_fold"/>
</dbReference>
<reference evidence="4" key="1">
    <citation type="submission" date="2017-05" db="EMBL/GenBank/DDBJ databases">
        <authorList>
            <person name="Rodrigo-Torres L."/>
            <person name="Arahal R. D."/>
            <person name="Lucena T."/>
        </authorList>
    </citation>
    <scope>NUCLEOTIDE SEQUENCE [LARGE SCALE GENOMIC DNA]</scope>
    <source>
        <strain evidence="4">CECT 8715</strain>
    </source>
</reference>
<dbReference type="EC" id="3.8.1.5" evidence="3"/>
<dbReference type="InterPro" id="IPR000073">
    <property type="entry name" value="AB_hydrolase_1"/>
</dbReference>
<dbReference type="Proteomes" id="UP000202485">
    <property type="component" value="Unassembled WGS sequence"/>
</dbReference>
<organism evidence="3 4">
    <name type="scientific">Ruegeria arenilitoris</name>
    <dbReference type="NCBI Taxonomy" id="1173585"/>
    <lineage>
        <taxon>Bacteria</taxon>
        <taxon>Pseudomonadati</taxon>
        <taxon>Pseudomonadota</taxon>
        <taxon>Alphaproteobacteria</taxon>
        <taxon>Rhodobacterales</taxon>
        <taxon>Roseobacteraceae</taxon>
        <taxon>Ruegeria</taxon>
    </lineage>
</organism>
<accession>A0A238JY31</accession>
<dbReference type="GO" id="GO:0018786">
    <property type="term" value="F:haloalkane dehalogenase activity"/>
    <property type="evidence" value="ECO:0007669"/>
    <property type="project" value="UniProtKB-EC"/>
</dbReference>
<name>A0A238JY31_9RHOB</name>
<dbReference type="EMBL" id="FXYG01000001">
    <property type="protein sequence ID" value="SMX35559.1"/>
    <property type="molecule type" value="Genomic_DNA"/>
</dbReference>
<gene>
    <name evidence="3" type="primary">dhaA</name>
    <name evidence="3" type="ORF">RUA8715_01100</name>
</gene>
<dbReference type="PRINTS" id="PR00412">
    <property type="entry name" value="EPOXHYDRLASE"/>
</dbReference>
<dbReference type="SUPFAM" id="SSF53474">
    <property type="entry name" value="alpha/beta-Hydrolases"/>
    <property type="match status" value="1"/>
</dbReference>
<dbReference type="AlphaFoldDB" id="A0A238JY31"/>
<proteinExistence type="predicted"/>
<evidence type="ECO:0000256" key="1">
    <source>
        <dbReference type="ARBA" id="ARBA00022801"/>
    </source>
</evidence>
<dbReference type="InterPro" id="IPR000639">
    <property type="entry name" value="Epox_hydrolase-like"/>
</dbReference>
<dbReference type="RefSeq" id="WP_093962576.1">
    <property type="nucleotide sequence ID" value="NZ_FXYG01000001.1"/>
</dbReference>
<dbReference type="PANTHER" id="PTHR43329">
    <property type="entry name" value="EPOXIDE HYDROLASE"/>
    <property type="match status" value="1"/>
</dbReference>
<feature type="domain" description="AB hydrolase-1" evidence="2">
    <location>
        <begin position="24"/>
        <end position="278"/>
    </location>
</feature>
<evidence type="ECO:0000313" key="4">
    <source>
        <dbReference type="Proteomes" id="UP000202485"/>
    </source>
</evidence>
<protein>
    <submittedName>
        <fullName evidence="3">Haloalkane dehalogenase</fullName>
        <ecNumber evidence="3">3.8.1.5</ecNumber>
    </submittedName>
</protein>
<keyword evidence="4" id="KW-1185">Reference proteome</keyword>
<evidence type="ECO:0000259" key="2">
    <source>
        <dbReference type="Pfam" id="PF00561"/>
    </source>
</evidence>
<evidence type="ECO:0000313" key="3">
    <source>
        <dbReference type="EMBL" id="SMX35559.1"/>
    </source>
</evidence>
<sequence>MDSDFFDLNGHRFFVRRWGDPNLPTLLMLHGFPEYGGAWSDLAPHLSDRFHCIAPDQRGYGQSCAPEGISNYALSKLVSDMAALIKQFGGPVTVLGHDWGASVAYGLAMFHPKLVSRLIVANGVHPVPFQRELAAGGKQSEASQYINRLRAPDAAEFLSADNFAKLEQFFRHSMGLDWMSDARMDDYRTEWARPERLDAMLNWYRASPLVVAEPGAPCTDLPELPVDRLRVRCPHLLLWGPQDQALLPECTVGLEGFAPNLTRKQIDGTDHWLHHQRPQAVADAILDWVKDN</sequence>
<dbReference type="OrthoDB" id="9804723at2"/>
<dbReference type="Pfam" id="PF00561">
    <property type="entry name" value="Abhydrolase_1"/>
    <property type="match status" value="1"/>
</dbReference>
<keyword evidence="1 3" id="KW-0378">Hydrolase</keyword>
<dbReference type="Gene3D" id="3.40.50.1820">
    <property type="entry name" value="alpha/beta hydrolase"/>
    <property type="match status" value="1"/>
</dbReference>